<accession>A0A4C1T4V8</accession>
<dbReference type="AlphaFoldDB" id="A0A4C1T4V8"/>
<proteinExistence type="predicted"/>
<dbReference type="EMBL" id="BGZK01000036">
    <property type="protein sequence ID" value="GBP09563.1"/>
    <property type="molecule type" value="Genomic_DNA"/>
</dbReference>
<reference evidence="2 3" key="1">
    <citation type="journal article" date="2019" name="Commun. Biol.">
        <title>The bagworm genome reveals a unique fibroin gene that provides high tensile strength.</title>
        <authorList>
            <person name="Kono N."/>
            <person name="Nakamura H."/>
            <person name="Ohtoshi R."/>
            <person name="Tomita M."/>
            <person name="Numata K."/>
            <person name="Arakawa K."/>
        </authorList>
    </citation>
    <scope>NUCLEOTIDE SEQUENCE [LARGE SCALE GENOMIC DNA]</scope>
</reference>
<feature type="region of interest" description="Disordered" evidence="1">
    <location>
        <begin position="79"/>
        <end position="102"/>
    </location>
</feature>
<protein>
    <submittedName>
        <fullName evidence="2">Uncharacterized protein</fullName>
    </submittedName>
</protein>
<evidence type="ECO:0000256" key="1">
    <source>
        <dbReference type="SAM" id="MobiDB-lite"/>
    </source>
</evidence>
<evidence type="ECO:0000313" key="3">
    <source>
        <dbReference type="Proteomes" id="UP000299102"/>
    </source>
</evidence>
<evidence type="ECO:0000313" key="2">
    <source>
        <dbReference type="EMBL" id="GBP09563.1"/>
    </source>
</evidence>
<dbReference type="Proteomes" id="UP000299102">
    <property type="component" value="Unassembled WGS sequence"/>
</dbReference>
<name>A0A4C1T4V8_EUMVA</name>
<keyword evidence="3" id="KW-1185">Reference proteome</keyword>
<organism evidence="2 3">
    <name type="scientific">Eumeta variegata</name>
    <name type="common">Bagworm moth</name>
    <name type="synonym">Eumeta japonica</name>
    <dbReference type="NCBI Taxonomy" id="151549"/>
    <lineage>
        <taxon>Eukaryota</taxon>
        <taxon>Metazoa</taxon>
        <taxon>Ecdysozoa</taxon>
        <taxon>Arthropoda</taxon>
        <taxon>Hexapoda</taxon>
        <taxon>Insecta</taxon>
        <taxon>Pterygota</taxon>
        <taxon>Neoptera</taxon>
        <taxon>Endopterygota</taxon>
        <taxon>Lepidoptera</taxon>
        <taxon>Glossata</taxon>
        <taxon>Ditrysia</taxon>
        <taxon>Tineoidea</taxon>
        <taxon>Psychidae</taxon>
        <taxon>Oiketicinae</taxon>
        <taxon>Eumeta</taxon>
    </lineage>
</organism>
<sequence>MTAMDQAQKILANIESQRVQAELRNAESFASLASSVSTLTNELRHFMQIEERRVAATERIAEALSSGINLLSQHLSLHEVQPAQPKDDISSHILPDPPSQQQ</sequence>
<gene>
    <name evidence="2" type="ORF">EVAR_76565_1</name>
</gene>
<comment type="caution">
    <text evidence="2">The sequence shown here is derived from an EMBL/GenBank/DDBJ whole genome shotgun (WGS) entry which is preliminary data.</text>
</comment>